<dbReference type="AlphaFoldDB" id="A0A2A9PRT2"/>
<feature type="region of interest" description="Disordered" evidence="1">
    <location>
        <begin position="430"/>
        <end position="462"/>
    </location>
</feature>
<reference evidence="3 4" key="2">
    <citation type="journal article" date="2017" name="Sci. Rep.">
        <title>Ant-infecting Ophiocordyceps genomes reveal a high diversity of potential behavioral manipulation genes and a possible major role for enterotoxins.</title>
        <authorList>
            <person name="de Bekker C."/>
            <person name="Ohm R.A."/>
            <person name="Evans H.C."/>
            <person name="Brachmann A."/>
            <person name="Hughes D.P."/>
        </authorList>
    </citation>
    <scope>NUCLEOTIDE SEQUENCE [LARGE SCALE GENOMIC DNA]</scope>
    <source>
        <strain evidence="3 4">SC16a</strain>
    </source>
</reference>
<keyword evidence="2" id="KW-0812">Transmembrane</keyword>
<feature type="compositionally biased region" description="Low complexity" evidence="1">
    <location>
        <begin position="150"/>
        <end position="165"/>
    </location>
</feature>
<feature type="compositionally biased region" description="Polar residues" evidence="1">
    <location>
        <begin position="338"/>
        <end position="354"/>
    </location>
</feature>
<keyword evidence="4" id="KW-1185">Reference proteome</keyword>
<evidence type="ECO:0000256" key="1">
    <source>
        <dbReference type="SAM" id="MobiDB-lite"/>
    </source>
</evidence>
<evidence type="ECO:0000313" key="4">
    <source>
        <dbReference type="Proteomes" id="UP000037136"/>
    </source>
</evidence>
<keyword evidence="2" id="KW-1133">Transmembrane helix</keyword>
<protein>
    <submittedName>
        <fullName evidence="3">Uncharacterized protein</fullName>
    </submittedName>
</protein>
<feature type="region of interest" description="Disordered" evidence="1">
    <location>
        <begin position="330"/>
        <end position="354"/>
    </location>
</feature>
<sequence>MNTATSFFMVPAGMLGAPTQSQPVPSGPVVFPPWTRDDEDEDKIRHVELKRHWNTKRDSSPAARGSDSKSRPSVKTGDSENHGYGLSTTADDSDDSDDSDDDQQEHSAGSSPDSKQAPDPLGLPSPKSRPTPLPMPKNKLDTTPTRTIDPTLGPLTTLGKGLLPGAVNKADDDDSDNRDEHNEQDNFDKIDEHDEHDEPFFFTNNPNSPPQSPRFPDIGASYPIVTMPAALDPSHDGFSFPESTAERKGLQPVVTVTESASSSRTPAAADSMQTPDHEVVQAPAHHHGLDADAEKALVAVGAVGATIIVFFVAWFGWKCYKMHRRSGQSKDWQHHHTPSMSLDNIGQPGGTSRRSGFLGLERPKQFMMNLASRVPILKERVAMRSWSNLDKQHDDAVWAEKRLPVFSQDSHRRNSNGITVHTAIMTKSERGNESTTWSLPHQAPSQQFRPTPRSNNTLSGISDASSLSSGFGDGDIIMPPAVTGMATTTTVTAVAVPAPVARRSSLSTASRNYRDTVYTEATEATEASEDTVPRFRTINSWVRQQSGRIKRARQRDSDAPPLPNPPPEQDFRMMMPDNEEPRRVVESGYGVAESDIIAGYGATEAASQSGYGVVETDRPRGYGIAG</sequence>
<reference evidence="3 4" key="1">
    <citation type="journal article" date="2015" name="BMC Genomics">
        <title>Gene expression during zombie ant biting behavior reflects the complexity underlying fungal parasitic behavioral manipulation.</title>
        <authorList>
            <person name="de Bekker C."/>
            <person name="Ohm R.A."/>
            <person name="Loreto R.G."/>
            <person name="Sebastian A."/>
            <person name="Albert I."/>
            <person name="Merrow M."/>
            <person name="Brachmann A."/>
            <person name="Hughes D.P."/>
        </authorList>
    </citation>
    <scope>NUCLEOTIDE SEQUENCE [LARGE SCALE GENOMIC DNA]</scope>
    <source>
        <strain evidence="3 4">SC16a</strain>
    </source>
</reference>
<accession>A0A2A9PRT2</accession>
<dbReference type="Proteomes" id="UP000037136">
    <property type="component" value="Unassembled WGS sequence"/>
</dbReference>
<evidence type="ECO:0000256" key="2">
    <source>
        <dbReference type="SAM" id="Phobius"/>
    </source>
</evidence>
<keyword evidence="2" id="KW-0472">Membrane</keyword>
<dbReference type="OrthoDB" id="5411141at2759"/>
<gene>
    <name evidence="3" type="ORF">XA68_14923</name>
</gene>
<dbReference type="EMBL" id="LAZP02000004">
    <property type="protein sequence ID" value="PFH63271.1"/>
    <property type="molecule type" value="Genomic_DNA"/>
</dbReference>
<feature type="compositionally biased region" description="Polar residues" evidence="1">
    <location>
        <begin position="433"/>
        <end position="458"/>
    </location>
</feature>
<name>A0A2A9PRT2_OPHUN</name>
<evidence type="ECO:0000313" key="3">
    <source>
        <dbReference type="EMBL" id="PFH63271.1"/>
    </source>
</evidence>
<feature type="compositionally biased region" description="Basic and acidic residues" evidence="1">
    <location>
        <begin position="178"/>
        <end position="199"/>
    </location>
</feature>
<proteinExistence type="predicted"/>
<feature type="compositionally biased region" description="Pro residues" evidence="1">
    <location>
        <begin position="121"/>
        <end position="135"/>
    </location>
</feature>
<dbReference type="STRING" id="268505.A0A2A9PRT2"/>
<feature type="compositionally biased region" description="Basic and acidic residues" evidence="1">
    <location>
        <begin position="42"/>
        <end position="59"/>
    </location>
</feature>
<comment type="caution">
    <text evidence="3">The sequence shown here is derived from an EMBL/GenBank/DDBJ whole genome shotgun (WGS) entry which is preliminary data.</text>
</comment>
<feature type="compositionally biased region" description="Acidic residues" evidence="1">
    <location>
        <begin position="91"/>
        <end position="103"/>
    </location>
</feature>
<feature type="transmembrane region" description="Helical" evidence="2">
    <location>
        <begin position="296"/>
        <end position="317"/>
    </location>
</feature>
<organism evidence="3 4">
    <name type="scientific">Ophiocordyceps unilateralis</name>
    <name type="common">Zombie-ant fungus</name>
    <name type="synonym">Torrubia unilateralis</name>
    <dbReference type="NCBI Taxonomy" id="268505"/>
    <lineage>
        <taxon>Eukaryota</taxon>
        <taxon>Fungi</taxon>
        <taxon>Dikarya</taxon>
        <taxon>Ascomycota</taxon>
        <taxon>Pezizomycotina</taxon>
        <taxon>Sordariomycetes</taxon>
        <taxon>Hypocreomycetidae</taxon>
        <taxon>Hypocreales</taxon>
        <taxon>Ophiocordycipitaceae</taxon>
        <taxon>Ophiocordyceps</taxon>
    </lineage>
</organism>
<feature type="region of interest" description="Disordered" evidence="1">
    <location>
        <begin position="14"/>
        <end position="217"/>
    </location>
</feature>
<feature type="region of interest" description="Disordered" evidence="1">
    <location>
        <begin position="545"/>
        <end position="572"/>
    </location>
</feature>